<dbReference type="EMBL" id="NHYD01002828">
    <property type="protein sequence ID" value="PPQ84709.1"/>
    <property type="molecule type" value="Genomic_DNA"/>
</dbReference>
<protein>
    <submittedName>
        <fullName evidence="2">Uncharacterized protein</fullName>
    </submittedName>
</protein>
<feature type="compositionally biased region" description="Low complexity" evidence="1">
    <location>
        <begin position="10"/>
        <end position="19"/>
    </location>
</feature>
<dbReference type="OrthoDB" id="10512418at2759"/>
<name>A0A409X1Y0_PSICY</name>
<gene>
    <name evidence="2" type="ORF">CVT25_014061</name>
</gene>
<evidence type="ECO:0000313" key="2">
    <source>
        <dbReference type="EMBL" id="PPQ84709.1"/>
    </source>
</evidence>
<accession>A0A409X1Y0</accession>
<keyword evidence="3" id="KW-1185">Reference proteome</keyword>
<reference evidence="2 3" key="1">
    <citation type="journal article" date="2018" name="Evol. Lett.">
        <title>Horizontal gene cluster transfer increased hallucinogenic mushroom diversity.</title>
        <authorList>
            <person name="Reynolds H.T."/>
            <person name="Vijayakumar V."/>
            <person name="Gluck-Thaler E."/>
            <person name="Korotkin H.B."/>
            <person name="Matheny P.B."/>
            <person name="Slot J.C."/>
        </authorList>
    </citation>
    <scope>NUCLEOTIDE SEQUENCE [LARGE SCALE GENOMIC DNA]</scope>
    <source>
        <strain evidence="2 3">2631</strain>
    </source>
</reference>
<feature type="region of interest" description="Disordered" evidence="1">
    <location>
        <begin position="1"/>
        <end position="38"/>
    </location>
</feature>
<dbReference type="AlphaFoldDB" id="A0A409X1Y0"/>
<comment type="caution">
    <text evidence="2">The sequence shown here is derived from an EMBL/GenBank/DDBJ whole genome shotgun (WGS) entry which is preliminary data.</text>
</comment>
<sequence length="234" mass="25435">MAYNRKRRSLAQSSSSKEASTAKDIDQGALEAGNTTSRKSASGIFGAIQAEPTPHRKGVCFLSTSTNAEGDTPVILPWRVDSDIYDDKVPKHVHEHSASQDISSCGRSTYDDISLFGLSFLFDSEDDSYDADDSSCEFLQADLHEVSLNDDLSPPWAEPVDSKWKNEVATAMNAFRSSRVDHDDIVAFPVHVESEGLSQQIAGGSKEIYVHFGVGPMQICPVDSPQLSASFVTV</sequence>
<evidence type="ECO:0000313" key="3">
    <source>
        <dbReference type="Proteomes" id="UP000283269"/>
    </source>
</evidence>
<evidence type="ECO:0000256" key="1">
    <source>
        <dbReference type="SAM" id="MobiDB-lite"/>
    </source>
</evidence>
<organism evidence="2 3">
    <name type="scientific">Psilocybe cyanescens</name>
    <dbReference type="NCBI Taxonomy" id="93625"/>
    <lineage>
        <taxon>Eukaryota</taxon>
        <taxon>Fungi</taxon>
        <taxon>Dikarya</taxon>
        <taxon>Basidiomycota</taxon>
        <taxon>Agaricomycotina</taxon>
        <taxon>Agaricomycetes</taxon>
        <taxon>Agaricomycetidae</taxon>
        <taxon>Agaricales</taxon>
        <taxon>Agaricineae</taxon>
        <taxon>Strophariaceae</taxon>
        <taxon>Psilocybe</taxon>
    </lineage>
</organism>
<proteinExistence type="predicted"/>
<dbReference type="Proteomes" id="UP000283269">
    <property type="component" value="Unassembled WGS sequence"/>
</dbReference>
<dbReference type="InParanoid" id="A0A409X1Y0"/>